<dbReference type="RefSeq" id="WP_120323151.1">
    <property type="nucleotide sequence ID" value="NZ_RAPF01000001.1"/>
</dbReference>
<accession>A0A420ERE4</accession>
<dbReference type="SUPFAM" id="SSF52096">
    <property type="entry name" value="ClpP/crotonase"/>
    <property type="match status" value="1"/>
</dbReference>
<protein>
    <submittedName>
        <fullName evidence="2">Enoyl-CoA hydratase</fullName>
    </submittedName>
</protein>
<feature type="compositionally biased region" description="Polar residues" evidence="1">
    <location>
        <begin position="14"/>
        <end position="24"/>
    </location>
</feature>
<organism evidence="2 3">
    <name type="scientific">Altericroceibacterium spongiae</name>
    <dbReference type="NCBI Taxonomy" id="2320269"/>
    <lineage>
        <taxon>Bacteria</taxon>
        <taxon>Pseudomonadati</taxon>
        <taxon>Pseudomonadota</taxon>
        <taxon>Alphaproteobacteria</taxon>
        <taxon>Sphingomonadales</taxon>
        <taxon>Erythrobacteraceae</taxon>
        <taxon>Altericroceibacterium</taxon>
    </lineage>
</organism>
<gene>
    <name evidence="2" type="ORF">D6851_01850</name>
</gene>
<dbReference type="NCBIfam" id="NF006452">
    <property type="entry name" value="PRK08788.1"/>
    <property type="match status" value="1"/>
</dbReference>
<dbReference type="Gene3D" id="6.20.390.30">
    <property type="match status" value="1"/>
</dbReference>
<comment type="caution">
    <text evidence="2">The sequence shown here is derived from an EMBL/GenBank/DDBJ whole genome shotgun (WGS) entry which is preliminary data.</text>
</comment>
<reference evidence="2 3" key="1">
    <citation type="submission" date="2018-09" db="EMBL/GenBank/DDBJ databases">
        <title>Altererythrobacter spongiae sp. nov., isolated from a marine sponge.</title>
        <authorList>
            <person name="Zhuang L."/>
            <person name="Luo L."/>
        </authorList>
    </citation>
    <scope>NUCLEOTIDE SEQUENCE [LARGE SCALE GENOMIC DNA]</scope>
    <source>
        <strain evidence="2 3">HN-Y73</strain>
    </source>
</reference>
<feature type="region of interest" description="Disordered" evidence="1">
    <location>
        <begin position="1"/>
        <end position="24"/>
    </location>
</feature>
<dbReference type="GO" id="GO:0003824">
    <property type="term" value="F:catalytic activity"/>
    <property type="evidence" value="ECO:0007669"/>
    <property type="project" value="UniProtKB-ARBA"/>
</dbReference>
<dbReference type="PANTHER" id="PTHR11941">
    <property type="entry name" value="ENOYL-COA HYDRATASE-RELATED"/>
    <property type="match status" value="1"/>
</dbReference>
<keyword evidence="3" id="KW-1185">Reference proteome</keyword>
<dbReference type="GO" id="GO:0006635">
    <property type="term" value="P:fatty acid beta-oxidation"/>
    <property type="evidence" value="ECO:0007669"/>
    <property type="project" value="TreeGrafter"/>
</dbReference>
<proteinExistence type="predicted"/>
<evidence type="ECO:0000256" key="1">
    <source>
        <dbReference type="SAM" id="MobiDB-lite"/>
    </source>
</evidence>
<dbReference type="InterPro" id="IPR029045">
    <property type="entry name" value="ClpP/crotonase-like_dom_sf"/>
</dbReference>
<evidence type="ECO:0000313" key="2">
    <source>
        <dbReference type="EMBL" id="RKF23247.1"/>
    </source>
</evidence>
<dbReference type="CDD" id="cd06558">
    <property type="entry name" value="crotonase-like"/>
    <property type="match status" value="1"/>
</dbReference>
<dbReference type="EMBL" id="RAPF01000001">
    <property type="protein sequence ID" value="RKF23247.1"/>
    <property type="molecule type" value="Genomic_DNA"/>
</dbReference>
<evidence type="ECO:0000313" key="3">
    <source>
        <dbReference type="Proteomes" id="UP000284395"/>
    </source>
</evidence>
<dbReference type="Gene3D" id="3.90.226.10">
    <property type="entry name" value="2-enoyl-CoA Hydratase, Chain A, domain 1"/>
    <property type="match status" value="1"/>
</dbReference>
<dbReference type="AlphaFoldDB" id="A0A420ERE4"/>
<dbReference type="InterPro" id="IPR001753">
    <property type="entry name" value="Enoyl-CoA_hydra/iso"/>
</dbReference>
<name>A0A420ERE4_9SPHN</name>
<dbReference type="Pfam" id="PF00378">
    <property type="entry name" value="ECH_1"/>
    <property type="match status" value="1"/>
</dbReference>
<sequence>MDQLAGRLNRTEVQETNSSDSSSIGFGDREDYFVEDSEKHLSIDKELFNLKELEVLYESRTQALWTYMCPEGRPSFTPNMLHDFEYWQRLICDSFGPGKVPLRYLILGSRSPGVFCFGGDLYLFQKLIKQRNREALVHYGHRCVQILHRNMKALDLPILTVGLVEGAALGGGFEALMSFDHIIAERTATFGLPEVLFGLFPGMGAHAFLTRKLGAAAADRMITSNRTYTAEDLYDLGLIHQIAEPGEGLETCRDFIARSDRRHIGLVNARRAARLASPLHVSELERITEIWADTALELSDQDLKIMNRLTRAQDRVAANAA</sequence>
<dbReference type="Proteomes" id="UP000284395">
    <property type="component" value="Unassembled WGS sequence"/>
</dbReference>
<dbReference type="OrthoDB" id="9802362at2"/>
<dbReference type="PANTHER" id="PTHR11941:SF54">
    <property type="entry name" value="ENOYL-COA HYDRATASE, MITOCHONDRIAL"/>
    <property type="match status" value="1"/>
</dbReference>